<accession>R0GJQ1</accession>
<evidence type="ECO:0008006" key="4">
    <source>
        <dbReference type="Google" id="ProtNLM"/>
    </source>
</evidence>
<gene>
    <name evidence="2" type="ORF">CARUB_v10021250mg</name>
</gene>
<keyword evidence="3" id="KW-1185">Reference proteome</keyword>
<feature type="signal peptide" evidence="1">
    <location>
        <begin position="1"/>
        <end position="24"/>
    </location>
</feature>
<evidence type="ECO:0000313" key="2">
    <source>
        <dbReference type="EMBL" id="EOA35986.1"/>
    </source>
</evidence>
<evidence type="ECO:0000313" key="3">
    <source>
        <dbReference type="Proteomes" id="UP000029121"/>
    </source>
</evidence>
<feature type="chain" id="PRO_5004351406" description="Transmembrane protein" evidence="1">
    <location>
        <begin position="25"/>
        <end position="72"/>
    </location>
</feature>
<evidence type="ECO:0000256" key="1">
    <source>
        <dbReference type="SAM" id="SignalP"/>
    </source>
</evidence>
<organism evidence="2 3">
    <name type="scientific">Capsella rubella</name>
    <dbReference type="NCBI Taxonomy" id="81985"/>
    <lineage>
        <taxon>Eukaryota</taxon>
        <taxon>Viridiplantae</taxon>
        <taxon>Streptophyta</taxon>
        <taxon>Embryophyta</taxon>
        <taxon>Tracheophyta</taxon>
        <taxon>Spermatophyta</taxon>
        <taxon>Magnoliopsida</taxon>
        <taxon>eudicotyledons</taxon>
        <taxon>Gunneridae</taxon>
        <taxon>Pentapetalae</taxon>
        <taxon>rosids</taxon>
        <taxon>malvids</taxon>
        <taxon>Brassicales</taxon>
        <taxon>Brassicaceae</taxon>
        <taxon>Camelineae</taxon>
        <taxon>Capsella</taxon>
    </lineage>
</organism>
<reference evidence="3" key="1">
    <citation type="journal article" date="2013" name="Nat. Genet.">
        <title>The Capsella rubella genome and the genomic consequences of rapid mating system evolution.</title>
        <authorList>
            <person name="Slotte T."/>
            <person name="Hazzouri K.M."/>
            <person name="Agren J.A."/>
            <person name="Koenig D."/>
            <person name="Maumus F."/>
            <person name="Guo Y.L."/>
            <person name="Steige K."/>
            <person name="Platts A.E."/>
            <person name="Escobar J.S."/>
            <person name="Newman L.K."/>
            <person name="Wang W."/>
            <person name="Mandakova T."/>
            <person name="Vello E."/>
            <person name="Smith L.M."/>
            <person name="Henz S.R."/>
            <person name="Steffen J."/>
            <person name="Takuno S."/>
            <person name="Brandvain Y."/>
            <person name="Coop G."/>
            <person name="Andolfatto P."/>
            <person name="Hu T.T."/>
            <person name="Blanchette M."/>
            <person name="Clark R.M."/>
            <person name="Quesneville H."/>
            <person name="Nordborg M."/>
            <person name="Gaut B.S."/>
            <person name="Lysak M.A."/>
            <person name="Jenkins J."/>
            <person name="Grimwood J."/>
            <person name="Chapman J."/>
            <person name="Prochnik S."/>
            <person name="Shu S."/>
            <person name="Rokhsar D."/>
            <person name="Schmutz J."/>
            <person name="Weigel D."/>
            <person name="Wright S.I."/>
        </authorList>
    </citation>
    <scope>NUCLEOTIDE SEQUENCE [LARGE SCALE GENOMIC DNA]</scope>
    <source>
        <strain evidence="3">cv. Monte Gargano</strain>
    </source>
</reference>
<keyword evidence="1" id="KW-0732">Signal</keyword>
<protein>
    <recommendedName>
        <fullName evidence="4">Transmembrane protein</fullName>
    </recommendedName>
</protein>
<dbReference type="AlphaFoldDB" id="R0GJQ1"/>
<dbReference type="EMBL" id="KB870806">
    <property type="protein sequence ID" value="EOA35986.1"/>
    <property type="molecule type" value="Genomic_DNA"/>
</dbReference>
<dbReference type="Proteomes" id="UP000029121">
    <property type="component" value="Unassembled WGS sequence"/>
</dbReference>
<proteinExistence type="predicted"/>
<sequence length="72" mass="8378">MSSSSKLLVMMLFSFLAFFVSSHARVIFSDTPFIPYYSPMYAPVPEDCFKPPYHCRSRREFESGHLDLYQGN</sequence>
<name>R0GJQ1_9BRAS</name>